<dbReference type="AntiFam" id="ANF00095">
    <property type="entry name" value="Shadow ORF (opposite ABC transporters)"/>
</dbReference>
<evidence type="ECO:0000256" key="1">
    <source>
        <dbReference type="SAM" id="MobiDB-lite"/>
    </source>
</evidence>
<feature type="compositionally biased region" description="Polar residues" evidence="1">
    <location>
        <begin position="47"/>
        <end position="61"/>
    </location>
</feature>
<feature type="compositionally biased region" description="Pro residues" evidence="1">
    <location>
        <begin position="1"/>
        <end position="10"/>
    </location>
</feature>
<feature type="region of interest" description="Disordered" evidence="1">
    <location>
        <begin position="1"/>
        <end position="76"/>
    </location>
</feature>
<organism evidence="2 3">
    <name type="scientific">Pseudomonas savastanoi pv. phaseolicola</name>
    <name type="common">Pseudomonas syringae pv. phaseolicola</name>
    <dbReference type="NCBI Taxonomy" id="319"/>
    <lineage>
        <taxon>Bacteria</taxon>
        <taxon>Pseudomonadati</taxon>
        <taxon>Pseudomonadota</taxon>
        <taxon>Gammaproteobacteria</taxon>
        <taxon>Pseudomonadales</taxon>
        <taxon>Pseudomonadaceae</taxon>
        <taxon>Pseudomonas</taxon>
    </lineage>
</organism>
<evidence type="ECO:0000313" key="2">
    <source>
        <dbReference type="EMBL" id="KPY14740.1"/>
    </source>
</evidence>
<sequence>MHPQPRPPEQPGHQSDKPGHGPDHRPDAWQTDTHGQRGQWVVRHCTQRQTDTSTVEQQRQGNHQRRSRARSEQVELREQHAANFQWLVRDAQLKAVNLRPPQRLGQAFDHVRQAKGGHEQNDRWTIDQWAQNHSFDQQRQHHHAGQRCQKRPEKWHTPLQQADKRQRREQHHRALSEVEHPRRLVDQHKPNRHQRVHDTCQQPADQHFKEEFHGLWFPDRRRTTRAEIRSDYLRVGANLRGCAVPDLATVIQHHHMVAEAHHHTDVVLDQHHSDAQLTIDIADELTHLVLLFGIHSGHRLVQQQQTRFRRQGAGQFDTFLQAIGKFAHQCMAPRVDAQKLNHPLGMPALFVVFGRCPTDAQHLLKPGTAPFEIAPGQHVVQHTHALEQGDILKSTGDTALGRLVRTHPAARLAGISDGAALRLIHAIDDVEQRTLARTIGAYQCADLACSHRETD</sequence>
<proteinExistence type="predicted"/>
<comment type="caution">
    <text evidence="2">The sequence shown here is derived from an EMBL/GenBank/DDBJ whole genome shotgun (WGS) entry which is preliminary data.</text>
</comment>
<evidence type="ECO:0000313" key="3">
    <source>
        <dbReference type="Proteomes" id="UP000050396"/>
    </source>
</evidence>
<feature type="region of interest" description="Disordered" evidence="1">
    <location>
        <begin position="135"/>
        <end position="177"/>
    </location>
</feature>
<feature type="compositionally biased region" description="Basic residues" evidence="1">
    <location>
        <begin position="140"/>
        <end position="149"/>
    </location>
</feature>
<gene>
    <name evidence="2" type="ORF">ALO55_05763</name>
</gene>
<dbReference type="Proteomes" id="UP000050396">
    <property type="component" value="Unassembled WGS sequence"/>
</dbReference>
<name>A0ABD4BDW0_PSESH</name>
<reference evidence="2 3" key="1">
    <citation type="submission" date="2015-09" db="EMBL/GenBank/DDBJ databases">
        <title>Genome announcement of multiple Pseudomonas syringae strains.</title>
        <authorList>
            <person name="Thakur S."/>
            <person name="Wang P.W."/>
            <person name="Gong Y."/>
            <person name="Weir B.S."/>
            <person name="Guttman D.S."/>
        </authorList>
    </citation>
    <scope>NUCLEOTIDE SEQUENCE [LARGE SCALE GENOMIC DNA]</scope>
    <source>
        <strain evidence="2 3">ICMP2740</strain>
    </source>
</reference>
<feature type="compositionally biased region" description="Basic and acidic residues" evidence="1">
    <location>
        <begin position="150"/>
        <end position="177"/>
    </location>
</feature>
<accession>A0ABD4BDW0</accession>
<feature type="compositionally biased region" description="Basic and acidic residues" evidence="1">
    <location>
        <begin position="14"/>
        <end position="27"/>
    </location>
</feature>
<dbReference type="EMBL" id="LJQZ01000181">
    <property type="protein sequence ID" value="KPY14740.1"/>
    <property type="molecule type" value="Genomic_DNA"/>
</dbReference>
<dbReference type="AntiFam" id="ANF00142">
    <property type="entry name" value="Shadow ORF (opposite yadG)"/>
</dbReference>
<protein>
    <submittedName>
        <fullName evidence="2">Uncharacterized protein</fullName>
    </submittedName>
</protein>
<dbReference type="AlphaFoldDB" id="A0ABD4BDW0"/>